<protein>
    <submittedName>
        <fullName evidence="4">DUF2726 domain-containing protein</fullName>
    </submittedName>
</protein>
<evidence type="ECO:0000256" key="2">
    <source>
        <dbReference type="SAM" id="Phobius"/>
    </source>
</evidence>
<evidence type="ECO:0000259" key="3">
    <source>
        <dbReference type="Pfam" id="PF10881"/>
    </source>
</evidence>
<keyword evidence="2" id="KW-0472">Membrane</keyword>
<dbReference type="InterPro" id="IPR014538">
    <property type="entry name" value="UCP028063_topo_Znf"/>
</dbReference>
<evidence type="ECO:0000256" key="1">
    <source>
        <dbReference type="SAM" id="MobiDB-lite"/>
    </source>
</evidence>
<dbReference type="EMBL" id="CP073347">
    <property type="protein sequence ID" value="UTW11630.1"/>
    <property type="molecule type" value="Genomic_DNA"/>
</dbReference>
<feature type="domain" description="DUF2726" evidence="3">
    <location>
        <begin position="43"/>
        <end position="163"/>
    </location>
</feature>
<reference evidence="4" key="1">
    <citation type="submission" date="2021-04" db="EMBL/GenBank/DDBJ databases">
        <title>Oceanospirillales bacteria with DddD are important DMSP degraders in coastal seawater.</title>
        <authorList>
            <person name="Liu J."/>
        </authorList>
    </citation>
    <scope>NUCLEOTIDE SEQUENCE</scope>
    <source>
        <strain evidence="4">D13-1</strain>
    </source>
</reference>
<proteinExistence type="predicted"/>
<evidence type="ECO:0000313" key="4">
    <source>
        <dbReference type="EMBL" id="UTW11630.1"/>
    </source>
</evidence>
<dbReference type="Proteomes" id="UP001058461">
    <property type="component" value="Chromosome"/>
</dbReference>
<evidence type="ECO:0000313" key="5">
    <source>
        <dbReference type="Proteomes" id="UP001058461"/>
    </source>
</evidence>
<dbReference type="RefSeq" id="WP_255853666.1">
    <property type="nucleotide sequence ID" value="NZ_CP073347.1"/>
</dbReference>
<dbReference type="Gene3D" id="3.30.65.10">
    <property type="entry name" value="Bacterial Topoisomerase I, domain 1"/>
    <property type="match status" value="1"/>
</dbReference>
<dbReference type="PIRSF" id="PIRSF028063">
    <property type="entry name" value="UCP028063"/>
    <property type="match status" value="1"/>
</dbReference>
<keyword evidence="2" id="KW-0812">Transmembrane</keyword>
<sequence length="266" mass="29290">MQWFNWPIVAAVVVLVIVVWGIRYRRNAALDGATMAYELGECLLTDDQIHFLEVLEQAVGADHRVLLRVPLADVITVDDSLHGRALETALARLHGRQFNFLVCTQAALEPVCAVELDEPSPRRTKLPRRDLQLDAICEQAGLPLLRIASQLSYQVADIGLQFDALFEPPVSTRDAWEPELDSLMSGLSLSARPDSMATDALGDAGAAAMECPRCAAPMVLQRAPRGATPDKAFWACSLAPSCRQRMPLQRERSQEPLSQRLEGLVP</sequence>
<feature type="region of interest" description="Disordered" evidence="1">
    <location>
        <begin position="245"/>
        <end position="266"/>
    </location>
</feature>
<accession>A0ABY5HK58</accession>
<feature type="transmembrane region" description="Helical" evidence="2">
    <location>
        <begin position="6"/>
        <end position="22"/>
    </location>
</feature>
<keyword evidence="5" id="KW-1185">Reference proteome</keyword>
<name>A0ABY5HK58_9GAMM</name>
<organism evidence="4 5">
    <name type="scientific">Marinobacterium rhizophilum</name>
    <dbReference type="NCBI Taxonomy" id="420402"/>
    <lineage>
        <taxon>Bacteria</taxon>
        <taxon>Pseudomonadati</taxon>
        <taxon>Pseudomonadota</taxon>
        <taxon>Gammaproteobacteria</taxon>
        <taxon>Oceanospirillales</taxon>
        <taxon>Oceanospirillaceae</taxon>
        <taxon>Marinobacterium</taxon>
    </lineage>
</organism>
<dbReference type="Pfam" id="PF10881">
    <property type="entry name" value="DUF2726"/>
    <property type="match status" value="1"/>
</dbReference>
<keyword evidence="2" id="KW-1133">Transmembrane helix</keyword>
<gene>
    <name evidence="4" type="ORF">KDW95_20645</name>
</gene>
<dbReference type="InterPro" id="IPR024402">
    <property type="entry name" value="DUF2726"/>
</dbReference>